<proteinExistence type="predicted"/>
<feature type="repeat" description="TPR" evidence="3">
    <location>
        <begin position="701"/>
        <end position="734"/>
    </location>
</feature>
<dbReference type="InterPro" id="IPR019734">
    <property type="entry name" value="TPR_rpt"/>
</dbReference>
<feature type="repeat" description="TPR" evidence="3">
    <location>
        <begin position="743"/>
        <end position="776"/>
    </location>
</feature>
<dbReference type="Gene3D" id="3.90.176.10">
    <property type="entry name" value="Toxin ADP-ribosyltransferase, Chain A, domain 1"/>
    <property type="match status" value="1"/>
</dbReference>
<protein>
    <submittedName>
        <fullName evidence="5">Uncharacterized protein</fullName>
    </submittedName>
</protein>
<dbReference type="SUPFAM" id="SSF48452">
    <property type="entry name" value="TPR-like"/>
    <property type="match status" value="2"/>
</dbReference>
<evidence type="ECO:0000313" key="5">
    <source>
        <dbReference type="EMBL" id="CAF0878775.1"/>
    </source>
</evidence>
<feature type="repeat" description="TPR" evidence="3">
    <location>
        <begin position="659"/>
        <end position="692"/>
    </location>
</feature>
<keyword evidence="4" id="KW-0175">Coiled coil</keyword>
<accession>A0A813XZH3</accession>
<feature type="coiled-coil region" evidence="4">
    <location>
        <begin position="749"/>
        <end position="776"/>
    </location>
</feature>
<dbReference type="Pfam" id="PF13374">
    <property type="entry name" value="TPR_10"/>
    <property type="match status" value="1"/>
</dbReference>
<sequence>MLPSPSSSTSKDRQSRIPVSFDRFRVKSIEFLSPFRHHPTERNVRQSPERARTLKTQVHPQNNTHSESKQHDYTFTNLFNINRQPILERSAASNSLQRKKPTSIFYNSRSISSLFKYGESRQSCDARILTTEVEEYVHSPTPYMTRYRNVSLPTMQPVHVKQHPNSIGISIEQCESVTRKTLNANKSLRATFIENENLEVFSLIWLDNVDKKSQKSNSIQRRLRATINYLKVFINETECERYIKQMPQDENIVLVINDQIGQMFISNIHDLPQLFSIYIYSPSKNIDQSWINQFNKIKSICVDYNELTNQIKVDQRRYMLSKDELLFDIFHINQPSNGNKRFLYSQILIDVLLETDPASNDAADLLSLCRQQYKGNKVELDLLRKFDESYSSENAISWLIQDTFISQIFNKALRRENLDLMFLFRFFLQDIHQELTQSQHVYSIKVYRHQQISDTQLELLKNSVGQFISINNFLVANMDRQSALSFEKVSVTTNSIHSILFEITANPHLNKSKPFAVIDKQDDAHQDSNEVLFMLGSIFQLNSIRQDENNTWIIEMTLSDKTNKYLKSVYNNYKNEDGDINLLSLGYILQELNKSDEAEKYYRRLITEFSDDDERIGYCCLNLGNIAFIKKNYEASYELLSKALQISIQTLEPDDMFFAQIYNSIGHLHHAKQESKLAIESYKNAISIWKQSIDENYFNIAECKNNLGIIYKEEHDYEKALECFQMILVILEKYLSHDHLDLSKTHCNIASIYRQLEEYEAALQHYNAALDILQKHYPTKSSELAKVMGNIGIIFALKDDRQKALSYYEKTAEVYREILPPTHINNIKIDQLIQNASVLPRELSFVVVEPGQST</sequence>
<dbReference type="Gene3D" id="1.25.40.10">
    <property type="entry name" value="Tetratricopeptide repeat domain"/>
    <property type="match status" value="2"/>
</dbReference>
<dbReference type="Pfam" id="PF13181">
    <property type="entry name" value="TPR_8"/>
    <property type="match status" value="1"/>
</dbReference>
<gene>
    <name evidence="5" type="ORF">EDS130_LOCUS8677</name>
</gene>
<reference evidence="5" key="1">
    <citation type="submission" date="2021-02" db="EMBL/GenBank/DDBJ databases">
        <authorList>
            <person name="Nowell W R."/>
        </authorList>
    </citation>
    <scope>NUCLEOTIDE SEQUENCE</scope>
</reference>
<evidence type="ECO:0000256" key="1">
    <source>
        <dbReference type="ARBA" id="ARBA00022737"/>
    </source>
</evidence>
<dbReference type="AlphaFoldDB" id="A0A813XZH3"/>
<keyword evidence="2 3" id="KW-0802">TPR repeat</keyword>
<keyword evidence="1" id="KW-0677">Repeat</keyword>
<name>A0A813XZH3_ADIRI</name>
<dbReference type="Proteomes" id="UP000663852">
    <property type="component" value="Unassembled WGS sequence"/>
</dbReference>
<dbReference type="PANTHER" id="PTHR45641:SF19">
    <property type="entry name" value="NEPHROCYSTIN-3"/>
    <property type="match status" value="1"/>
</dbReference>
<dbReference type="EMBL" id="CAJNOJ010000028">
    <property type="protein sequence ID" value="CAF0878775.1"/>
    <property type="molecule type" value="Genomic_DNA"/>
</dbReference>
<evidence type="ECO:0000256" key="4">
    <source>
        <dbReference type="SAM" id="Coils"/>
    </source>
</evidence>
<dbReference type="OrthoDB" id="5587616at2759"/>
<dbReference type="Pfam" id="PF13424">
    <property type="entry name" value="TPR_12"/>
    <property type="match status" value="2"/>
</dbReference>
<evidence type="ECO:0000256" key="3">
    <source>
        <dbReference type="PROSITE-ProRule" id="PRU00339"/>
    </source>
</evidence>
<dbReference type="SMART" id="SM00028">
    <property type="entry name" value="TPR"/>
    <property type="match status" value="6"/>
</dbReference>
<evidence type="ECO:0000313" key="6">
    <source>
        <dbReference type="Proteomes" id="UP000663852"/>
    </source>
</evidence>
<dbReference type="InterPro" id="IPR011990">
    <property type="entry name" value="TPR-like_helical_dom_sf"/>
</dbReference>
<dbReference type="PANTHER" id="PTHR45641">
    <property type="entry name" value="TETRATRICOPEPTIDE REPEAT PROTEIN (AFU_ORTHOLOGUE AFUA_6G03870)"/>
    <property type="match status" value="1"/>
</dbReference>
<evidence type="ECO:0000256" key="2">
    <source>
        <dbReference type="ARBA" id="ARBA00022803"/>
    </source>
</evidence>
<dbReference type="PROSITE" id="PS50005">
    <property type="entry name" value="TPR"/>
    <property type="match status" value="3"/>
</dbReference>
<dbReference type="SUPFAM" id="SSF56399">
    <property type="entry name" value="ADP-ribosylation"/>
    <property type="match status" value="1"/>
</dbReference>
<comment type="caution">
    <text evidence="5">The sequence shown here is derived from an EMBL/GenBank/DDBJ whole genome shotgun (WGS) entry which is preliminary data.</text>
</comment>
<organism evidence="5 6">
    <name type="scientific">Adineta ricciae</name>
    <name type="common">Rotifer</name>
    <dbReference type="NCBI Taxonomy" id="249248"/>
    <lineage>
        <taxon>Eukaryota</taxon>
        <taxon>Metazoa</taxon>
        <taxon>Spiralia</taxon>
        <taxon>Gnathifera</taxon>
        <taxon>Rotifera</taxon>
        <taxon>Eurotatoria</taxon>
        <taxon>Bdelloidea</taxon>
        <taxon>Adinetida</taxon>
        <taxon>Adinetidae</taxon>
        <taxon>Adineta</taxon>
    </lineage>
</organism>